<dbReference type="Proteomes" id="UP000243515">
    <property type="component" value="Unassembled WGS sequence"/>
</dbReference>
<dbReference type="AlphaFoldDB" id="A0A232LYF7"/>
<evidence type="ECO:0000256" key="1">
    <source>
        <dbReference type="ARBA" id="ARBA00022574"/>
    </source>
</evidence>
<sequence length="890" mass="98399">MDAVLLCHSLEEHTSSGTNTSLTFLSTQHHGLCCRQYDQYDGAVDLVAAWPAARGYHSSDYPSLHSSPLFINGEGQKTARSVSTLQSKEGSPRSPLTSGKHSLQIAIPSTSLRSPRRRCFSAEATVNPSKSPSSPDRFIPGRESIDSSTVSFRVSKSPQQLSPEEKLLRQRDTTANPFRLQPLRRAFSVPRQNRLRHQSPHFPPHLVNEPAILRNDDDRRRVSAGGVWNVGGPSAATSGPLGIPDGMGSLLGSGTTAPMYVANFQQKITPDEERKMHESRLALALDIDLARRQLSICKVPSGLSSRPSPSSPLYERYCPLIWKDNAWKRSEGTERLKTGCSTAHSPFPRTPFRVLDAPLLRDDFYCSTLAYSYTSKHLAVGLSSNVYLWSEAHGVQCPPFRQEPTSNYVTSLSFSSKQGGRSILAVGRQGGQVCLWSTFDRTVRFEFRQPSPVSCLAFKQATSRRQSERFPDYEADMEDLAIGDDAGQVWYYSVEWPDNLSRISNNWNGSMTLLAKISAHTQQICGFAWSPDGAYLATGGNDNCCLLFDLGEIFVPDRTRTAARKSPLMSSRLLSGLQPRVLSRRAVHVRLSRLFDRHPRLIQWIPFWAPEQIRNLSGFVTSHTGVVIAGDGRTVHVPSNSHRYRFVHSAAVKAIAFAPWLPSLLATGGGSNDRSIHFFHAPSGTCLATIDVQAQVTSLIWSKTRREIAATFGYAQPEHPYRIAVFAWPSCRQIIAIPWNIYIDEEWSNVGHSGRALWAVSYPGGPNVFGSASFAREETEEDLDVLSVDGSTTTGVSDEASVVSNLDDAPRTVVDARDEQGRDEREGRTWWRRTADEGCLIIASSDGSIRFHEVWRGSGKNAVRLCGLLGGSDILEGLEGIETDGREIIR</sequence>
<name>A0A232LYF7_9EURO</name>
<dbReference type="GO" id="GO:1905786">
    <property type="term" value="P:positive regulation of anaphase-promoting complex-dependent catabolic process"/>
    <property type="evidence" value="ECO:0007669"/>
    <property type="project" value="TreeGrafter"/>
</dbReference>
<dbReference type="OrthoDB" id="10263272at2759"/>
<keyword evidence="6" id="KW-1185">Reference proteome</keyword>
<dbReference type="Pfam" id="PF00400">
    <property type="entry name" value="WD40"/>
    <property type="match status" value="1"/>
</dbReference>
<dbReference type="SMART" id="SM00320">
    <property type="entry name" value="WD40"/>
    <property type="match status" value="4"/>
</dbReference>
<feature type="compositionally biased region" description="Polar residues" evidence="4">
    <location>
        <begin position="78"/>
        <end position="108"/>
    </location>
</feature>
<proteinExistence type="predicted"/>
<evidence type="ECO:0000313" key="5">
    <source>
        <dbReference type="EMBL" id="OXV09116.1"/>
    </source>
</evidence>
<protein>
    <submittedName>
        <fullName evidence="5">Uncharacterized protein</fullName>
    </submittedName>
</protein>
<accession>A0A232LYF7</accession>
<feature type="repeat" description="WD" evidence="3">
    <location>
        <begin position="517"/>
        <end position="550"/>
    </location>
</feature>
<reference evidence="5 6" key="1">
    <citation type="journal article" date="2015" name="Environ. Microbiol.">
        <title>Metagenome sequence of Elaphomyces granulatus from sporocarp tissue reveals Ascomycota ectomycorrhizal fingerprints of genome expansion and a Proteobacteria-rich microbiome.</title>
        <authorList>
            <person name="Quandt C.A."/>
            <person name="Kohler A."/>
            <person name="Hesse C.N."/>
            <person name="Sharpton T.J."/>
            <person name="Martin F."/>
            <person name="Spatafora J.W."/>
        </authorList>
    </citation>
    <scope>NUCLEOTIDE SEQUENCE [LARGE SCALE GENOMIC DNA]</scope>
    <source>
        <strain evidence="5 6">OSC145934</strain>
    </source>
</reference>
<evidence type="ECO:0000256" key="4">
    <source>
        <dbReference type="SAM" id="MobiDB-lite"/>
    </source>
</evidence>
<feature type="compositionally biased region" description="Polar residues" evidence="4">
    <location>
        <begin position="124"/>
        <end position="134"/>
    </location>
</feature>
<dbReference type="InterPro" id="IPR036322">
    <property type="entry name" value="WD40_repeat_dom_sf"/>
</dbReference>
<dbReference type="GO" id="GO:0005680">
    <property type="term" value="C:anaphase-promoting complex"/>
    <property type="evidence" value="ECO:0007669"/>
    <property type="project" value="TreeGrafter"/>
</dbReference>
<dbReference type="GO" id="GO:1990757">
    <property type="term" value="F:ubiquitin ligase activator activity"/>
    <property type="evidence" value="ECO:0007669"/>
    <property type="project" value="TreeGrafter"/>
</dbReference>
<dbReference type="SUPFAM" id="SSF50978">
    <property type="entry name" value="WD40 repeat-like"/>
    <property type="match status" value="1"/>
</dbReference>
<evidence type="ECO:0000313" key="6">
    <source>
        <dbReference type="Proteomes" id="UP000243515"/>
    </source>
</evidence>
<dbReference type="GO" id="GO:0010997">
    <property type="term" value="F:anaphase-promoting complex binding"/>
    <property type="evidence" value="ECO:0007669"/>
    <property type="project" value="InterPro"/>
</dbReference>
<dbReference type="PROSITE" id="PS50294">
    <property type="entry name" value="WD_REPEATS_REGION"/>
    <property type="match status" value="1"/>
</dbReference>
<dbReference type="InterPro" id="IPR033010">
    <property type="entry name" value="Cdc20/Fizzy"/>
</dbReference>
<dbReference type="InterPro" id="IPR001680">
    <property type="entry name" value="WD40_rpt"/>
</dbReference>
<comment type="caution">
    <text evidence="5">The sequence shown here is derived from an EMBL/GenBank/DDBJ whole genome shotgun (WGS) entry which is preliminary data.</text>
</comment>
<feature type="region of interest" description="Disordered" evidence="4">
    <location>
        <begin position="122"/>
        <end position="142"/>
    </location>
</feature>
<dbReference type="InterPro" id="IPR015943">
    <property type="entry name" value="WD40/YVTN_repeat-like_dom_sf"/>
</dbReference>
<feature type="region of interest" description="Disordered" evidence="4">
    <location>
        <begin position="75"/>
        <end position="108"/>
    </location>
</feature>
<organism evidence="5 6">
    <name type="scientific">Elaphomyces granulatus</name>
    <dbReference type="NCBI Taxonomy" id="519963"/>
    <lineage>
        <taxon>Eukaryota</taxon>
        <taxon>Fungi</taxon>
        <taxon>Dikarya</taxon>
        <taxon>Ascomycota</taxon>
        <taxon>Pezizomycotina</taxon>
        <taxon>Eurotiomycetes</taxon>
        <taxon>Eurotiomycetidae</taxon>
        <taxon>Eurotiales</taxon>
        <taxon>Elaphomycetaceae</taxon>
        <taxon>Elaphomyces</taxon>
    </lineage>
</organism>
<gene>
    <name evidence="5" type="ORF">Egran_03125</name>
</gene>
<keyword evidence="1 3" id="KW-0853">WD repeat</keyword>
<evidence type="ECO:0000256" key="3">
    <source>
        <dbReference type="PROSITE-ProRule" id="PRU00221"/>
    </source>
</evidence>
<keyword evidence="2" id="KW-0677">Repeat</keyword>
<dbReference type="PANTHER" id="PTHR19918">
    <property type="entry name" value="CELL DIVISION CYCLE 20 CDC20 FIZZY -RELATED"/>
    <property type="match status" value="1"/>
</dbReference>
<evidence type="ECO:0000256" key="2">
    <source>
        <dbReference type="ARBA" id="ARBA00022737"/>
    </source>
</evidence>
<dbReference type="PANTHER" id="PTHR19918:SF5">
    <property type="entry name" value="MEIOSIS-SPECIFIC APC_C ACTIVATOR PROTEIN AMA1"/>
    <property type="match status" value="1"/>
</dbReference>
<dbReference type="EMBL" id="NPHW01003705">
    <property type="protein sequence ID" value="OXV09116.1"/>
    <property type="molecule type" value="Genomic_DNA"/>
</dbReference>
<dbReference type="GO" id="GO:0031145">
    <property type="term" value="P:anaphase-promoting complex-dependent catabolic process"/>
    <property type="evidence" value="ECO:0007669"/>
    <property type="project" value="TreeGrafter"/>
</dbReference>
<dbReference type="Gene3D" id="2.130.10.10">
    <property type="entry name" value="YVTN repeat-like/Quinoprotein amine dehydrogenase"/>
    <property type="match status" value="2"/>
</dbReference>
<dbReference type="PROSITE" id="PS50082">
    <property type="entry name" value="WD_REPEATS_2"/>
    <property type="match status" value="1"/>
</dbReference>